<sequence length="79" mass="8979">MKRAARLFSDNCRKQPKERFKKRLEKGAMTNTSTPEFEFFSAISNVLLTFVTTSQFPCVSEATSINNSTLYGIKDANTY</sequence>
<reference evidence="1" key="1">
    <citation type="submission" date="2021-06" db="EMBL/GenBank/DDBJ databases">
        <authorList>
            <person name="Hodson N. C."/>
            <person name="Mongue J. A."/>
            <person name="Jaron S. K."/>
        </authorList>
    </citation>
    <scope>NUCLEOTIDE SEQUENCE</scope>
</reference>
<organism evidence="1 2">
    <name type="scientific">Allacma fusca</name>
    <dbReference type="NCBI Taxonomy" id="39272"/>
    <lineage>
        <taxon>Eukaryota</taxon>
        <taxon>Metazoa</taxon>
        <taxon>Ecdysozoa</taxon>
        <taxon>Arthropoda</taxon>
        <taxon>Hexapoda</taxon>
        <taxon>Collembola</taxon>
        <taxon>Symphypleona</taxon>
        <taxon>Sminthuridae</taxon>
        <taxon>Allacma</taxon>
    </lineage>
</organism>
<proteinExistence type="predicted"/>
<comment type="caution">
    <text evidence="1">The sequence shown here is derived from an EMBL/GenBank/DDBJ whole genome shotgun (WGS) entry which is preliminary data.</text>
</comment>
<name>A0A8J2PLV6_9HEXA</name>
<evidence type="ECO:0000313" key="2">
    <source>
        <dbReference type="Proteomes" id="UP000708208"/>
    </source>
</evidence>
<gene>
    <name evidence="1" type="ORF">AFUS01_LOCUS45135</name>
</gene>
<evidence type="ECO:0000313" key="1">
    <source>
        <dbReference type="EMBL" id="CAG7835813.1"/>
    </source>
</evidence>
<dbReference type="EMBL" id="CAJVCH010570770">
    <property type="protein sequence ID" value="CAG7835813.1"/>
    <property type="molecule type" value="Genomic_DNA"/>
</dbReference>
<keyword evidence="2" id="KW-1185">Reference proteome</keyword>
<protein>
    <submittedName>
        <fullName evidence="1">Uncharacterized protein</fullName>
    </submittedName>
</protein>
<dbReference type="Proteomes" id="UP000708208">
    <property type="component" value="Unassembled WGS sequence"/>
</dbReference>
<dbReference type="AlphaFoldDB" id="A0A8J2PLV6"/>
<accession>A0A8J2PLV6</accession>